<feature type="coiled-coil region" evidence="1">
    <location>
        <begin position="704"/>
        <end position="749"/>
    </location>
</feature>
<feature type="compositionally biased region" description="Basic and acidic residues" evidence="2">
    <location>
        <begin position="593"/>
        <end position="608"/>
    </location>
</feature>
<evidence type="ECO:0000313" key="4">
    <source>
        <dbReference type="EMBL" id="CAG8581022.1"/>
    </source>
</evidence>
<feature type="coiled-coil region" evidence="1">
    <location>
        <begin position="176"/>
        <end position="210"/>
    </location>
</feature>
<dbReference type="InterPro" id="IPR001611">
    <property type="entry name" value="Leu-rich_rpt"/>
</dbReference>
<feature type="domain" description="J" evidence="3">
    <location>
        <begin position="484"/>
        <end position="546"/>
    </location>
</feature>
<feature type="compositionally biased region" description="Polar residues" evidence="2">
    <location>
        <begin position="623"/>
        <end position="632"/>
    </location>
</feature>
<accession>A0A9N9BWU0</accession>
<dbReference type="OrthoDB" id="10250354at2759"/>
<feature type="compositionally biased region" description="Polar residues" evidence="2">
    <location>
        <begin position="580"/>
        <end position="589"/>
    </location>
</feature>
<dbReference type="InterPro" id="IPR044713">
    <property type="entry name" value="DNJA1/2-like"/>
</dbReference>
<dbReference type="PROSITE" id="PS51450">
    <property type="entry name" value="LRR"/>
    <property type="match status" value="1"/>
</dbReference>
<protein>
    <submittedName>
        <fullName evidence="4">58_t:CDS:1</fullName>
    </submittedName>
</protein>
<dbReference type="CDD" id="cd06257">
    <property type="entry name" value="DnaJ"/>
    <property type="match status" value="1"/>
</dbReference>
<dbReference type="EMBL" id="CAJVPS010003023">
    <property type="protein sequence ID" value="CAG8581022.1"/>
    <property type="molecule type" value="Genomic_DNA"/>
</dbReference>
<feature type="coiled-coil region" evidence="1">
    <location>
        <begin position="341"/>
        <end position="435"/>
    </location>
</feature>
<dbReference type="AlphaFoldDB" id="A0A9N9BWU0"/>
<dbReference type="PRINTS" id="PR00625">
    <property type="entry name" value="JDOMAIN"/>
</dbReference>
<feature type="coiled-coil region" evidence="1">
    <location>
        <begin position="948"/>
        <end position="1008"/>
    </location>
</feature>
<dbReference type="GO" id="GO:0006457">
    <property type="term" value="P:protein folding"/>
    <property type="evidence" value="ECO:0007669"/>
    <property type="project" value="InterPro"/>
</dbReference>
<feature type="region of interest" description="Disordered" evidence="2">
    <location>
        <begin position="580"/>
        <end position="668"/>
    </location>
</feature>
<reference evidence="4" key="1">
    <citation type="submission" date="2021-06" db="EMBL/GenBank/DDBJ databases">
        <authorList>
            <person name="Kallberg Y."/>
            <person name="Tangrot J."/>
            <person name="Rosling A."/>
        </authorList>
    </citation>
    <scope>NUCLEOTIDE SEQUENCE</scope>
    <source>
        <strain evidence="4">FL130A</strain>
    </source>
</reference>
<keyword evidence="1" id="KW-0175">Coiled coil</keyword>
<feature type="non-terminal residue" evidence="4">
    <location>
        <position position="1"/>
    </location>
</feature>
<keyword evidence="5" id="KW-1185">Reference proteome</keyword>
<dbReference type="Gene3D" id="3.80.10.10">
    <property type="entry name" value="Ribonuclease Inhibitor"/>
    <property type="match status" value="1"/>
</dbReference>
<proteinExistence type="predicted"/>
<dbReference type="SMART" id="SM00271">
    <property type="entry name" value="DnaJ"/>
    <property type="match status" value="1"/>
</dbReference>
<sequence>MLVSRTTNRKVYRIVNVTDNYNSLRVHLDDYVSYSDGSYKHIDIAGYYRYNNYYYQGRYVEIDNSKTRYEGSGHEFNDSSVVKITDINAALIYQAREEFANMQNQNTNLQNQNTNLQNLITLGKNELEERNRQITTKDEQIGKLTDQIKEDRVEYKLSKEKYEELRDLFTTLQIQNNDKDQEIEKKEGEVRELKEERENSKEKTLDHEIKKKDTKLEERIKKLGVDRKKIRELGRLYRQLVRIREDNYNQDKIDEINDKIIEIKDEILDEGKISTDDVQKLFEKCEELAKLKIEHEKTMEEKKYNRFTGSLKPLKSLTKLKSLYIEETDIDGGLEYLSDTVETILCSFQSLNREKQELQQDIFSLQGKFRLDGKEVERLNKRNKELEEENSILYKKLEKLQLEGAKIDEKVRIKKNELERIKSKLETKLENEFQASFLENLLIFQEQIIRLEGGNQQIINLSQKQFDKVKEKLTEKLSEEEINEVCQVQGINPGATQEEIRKAYLEKSKQYHPDRPGGSKEKFQEINEAYEKLEIDEVKGKSSAFGEEWIDKNNKSHTIWMESAILLVEFRLSLYGMTNQDVLDGNSTTNENEEGKEKEVEEVIKGKLIDQNQNSETTDKDQQTSSTNQPSNEKTSEKTTTEDNIQAEQTKKNNEYSENLNQAEKPGATLEEKAEAIKKSGLMVGEETPEQQSRREKINESIGKLGAEKLIKSLKKEVENLANASQKKIKELKEKLNKIIHSKNKYDQEYKQQAQSLLAQLESKQVQNPSDNNHHSCQEDGCRTIISYGSYCSQHDSKPTVLLINKVAIMAVIVARKDQLNTANNQLTAKRQEVIWLQEQLKILIGEEEYQAQIEIEGTGKLLEGELILTNFPNLKVNVCNNKITELEISSLEHLEYLNCGNNELNELEKLVKLKWVNGNNFARQINEVYENKIEGLKNFISYLQIMVNDKNHELEKKERKVRELKELLDGGIDVVDAQKLCHKCESIAKLRAEQDKLYKERFEAKQEVV</sequence>
<gene>
    <name evidence="4" type="ORF">ALEPTO_LOCUS7260</name>
</gene>
<dbReference type="GO" id="GO:0030544">
    <property type="term" value="F:Hsp70 protein binding"/>
    <property type="evidence" value="ECO:0007669"/>
    <property type="project" value="InterPro"/>
</dbReference>
<dbReference type="InterPro" id="IPR032675">
    <property type="entry name" value="LRR_dom_sf"/>
</dbReference>
<evidence type="ECO:0000256" key="1">
    <source>
        <dbReference type="SAM" id="Coils"/>
    </source>
</evidence>
<dbReference type="Gene3D" id="1.10.287.110">
    <property type="entry name" value="DnaJ domain"/>
    <property type="match status" value="1"/>
</dbReference>
<comment type="caution">
    <text evidence="4">The sequence shown here is derived from an EMBL/GenBank/DDBJ whole genome shotgun (WGS) entry which is preliminary data.</text>
</comment>
<name>A0A9N9BWU0_9GLOM</name>
<dbReference type="SUPFAM" id="SSF46565">
    <property type="entry name" value="Chaperone J-domain"/>
    <property type="match status" value="1"/>
</dbReference>
<dbReference type="InterPro" id="IPR001623">
    <property type="entry name" value="DnaJ_domain"/>
</dbReference>
<evidence type="ECO:0000259" key="3">
    <source>
        <dbReference type="PROSITE" id="PS50076"/>
    </source>
</evidence>
<dbReference type="Pfam" id="PF00226">
    <property type="entry name" value="DnaJ"/>
    <property type="match status" value="1"/>
</dbReference>
<dbReference type="PROSITE" id="PS50076">
    <property type="entry name" value="DNAJ_2"/>
    <property type="match status" value="1"/>
</dbReference>
<feature type="coiled-coil region" evidence="1">
    <location>
        <begin position="92"/>
        <end position="122"/>
    </location>
</feature>
<dbReference type="Proteomes" id="UP000789508">
    <property type="component" value="Unassembled WGS sequence"/>
</dbReference>
<evidence type="ECO:0000313" key="5">
    <source>
        <dbReference type="Proteomes" id="UP000789508"/>
    </source>
</evidence>
<organism evidence="4 5">
    <name type="scientific">Ambispora leptoticha</name>
    <dbReference type="NCBI Taxonomy" id="144679"/>
    <lineage>
        <taxon>Eukaryota</taxon>
        <taxon>Fungi</taxon>
        <taxon>Fungi incertae sedis</taxon>
        <taxon>Mucoromycota</taxon>
        <taxon>Glomeromycotina</taxon>
        <taxon>Glomeromycetes</taxon>
        <taxon>Archaeosporales</taxon>
        <taxon>Ambisporaceae</taxon>
        <taxon>Ambispora</taxon>
    </lineage>
</organism>
<evidence type="ECO:0000256" key="2">
    <source>
        <dbReference type="SAM" id="MobiDB-lite"/>
    </source>
</evidence>
<dbReference type="PANTHER" id="PTHR43888">
    <property type="entry name" value="DNAJ-LIKE-2, ISOFORM A-RELATED"/>
    <property type="match status" value="1"/>
</dbReference>
<dbReference type="InterPro" id="IPR036869">
    <property type="entry name" value="J_dom_sf"/>
</dbReference>